<dbReference type="Gene3D" id="3.30.70.270">
    <property type="match status" value="1"/>
</dbReference>
<dbReference type="PANTHER" id="PTHR11076:SF33">
    <property type="entry name" value="DNA POLYMERASE KAPPA"/>
    <property type="match status" value="1"/>
</dbReference>
<dbReference type="SUPFAM" id="SSF100879">
    <property type="entry name" value="Lesion bypass DNA polymerase (Y-family), little finger domain"/>
    <property type="match status" value="1"/>
</dbReference>
<name>A0ABR3JLI4_9AGAR</name>
<dbReference type="Gene3D" id="3.30.1490.100">
    <property type="entry name" value="DNA polymerase, Y-family, little finger domain"/>
    <property type="match status" value="1"/>
</dbReference>
<evidence type="ECO:0000256" key="4">
    <source>
        <dbReference type="SAM" id="MobiDB-lite"/>
    </source>
</evidence>
<evidence type="ECO:0000313" key="7">
    <source>
        <dbReference type="Proteomes" id="UP001556367"/>
    </source>
</evidence>
<protein>
    <recommendedName>
        <fullName evidence="2">DNA polymerase kappa</fullName>
    </recommendedName>
</protein>
<dbReference type="Proteomes" id="UP001556367">
    <property type="component" value="Unassembled WGS sequence"/>
</dbReference>
<reference evidence="7" key="1">
    <citation type="submission" date="2024-06" db="EMBL/GenBank/DDBJ databases">
        <title>Multi-omics analyses provide insights into the biosynthesis of the anticancer antibiotic pleurotin in Hohenbuehelia grisea.</title>
        <authorList>
            <person name="Weaver J.A."/>
            <person name="Alberti F."/>
        </authorList>
    </citation>
    <scope>NUCLEOTIDE SEQUENCE [LARGE SCALE GENOMIC DNA]</scope>
    <source>
        <strain evidence="7">T-177</strain>
    </source>
</reference>
<feature type="compositionally biased region" description="Low complexity" evidence="4">
    <location>
        <begin position="613"/>
        <end position="625"/>
    </location>
</feature>
<feature type="region of interest" description="Disordered" evidence="4">
    <location>
        <begin position="605"/>
        <end position="646"/>
    </location>
</feature>
<dbReference type="InterPro" id="IPR043502">
    <property type="entry name" value="DNA/RNA_pol_sf"/>
</dbReference>
<evidence type="ECO:0000313" key="6">
    <source>
        <dbReference type="EMBL" id="KAL0956325.1"/>
    </source>
</evidence>
<dbReference type="InterPro" id="IPR001126">
    <property type="entry name" value="UmuC"/>
</dbReference>
<evidence type="ECO:0000256" key="3">
    <source>
        <dbReference type="SAM" id="Coils"/>
    </source>
</evidence>
<comment type="caution">
    <text evidence="6">The sequence shown here is derived from an EMBL/GenBank/DDBJ whole genome shotgun (WGS) entry which is preliminary data.</text>
</comment>
<dbReference type="Gene3D" id="1.10.150.810">
    <property type="match status" value="2"/>
</dbReference>
<feature type="compositionally biased region" description="Acidic residues" evidence="4">
    <location>
        <begin position="496"/>
        <end position="513"/>
    </location>
</feature>
<dbReference type="SUPFAM" id="SSF56672">
    <property type="entry name" value="DNA/RNA polymerases"/>
    <property type="match status" value="1"/>
</dbReference>
<evidence type="ECO:0000256" key="1">
    <source>
        <dbReference type="ARBA" id="ARBA00010945"/>
    </source>
</evidence>
<dbReference type="Gene3D" id="3.30.160.60">
    <property type="entry name" value="Classic Zinc Finger"/>
    <property type="match status" value="1"/>
</dbReference>
<keyword evidence="7" id="KW-1185">Reference proteome</keyword>
<gene>
    <name evidence="6" type="ORF">HGRIS_002477</name>
</gene>
<feature type="domain" description="UmuC" evidence="5">
    <location>
        <begin position="101"/>
        <end position="280"/>
    </location>
</feature>
<sequence length="646" mass="71924">MALPSSQLTDSLVKRLAGPSTGKAGLAKDQTEINRIIAEASKGSKFYENEKRKDQDLTQRISRILRIRDEVMKGADLGKIEKHADQLLVELEAERDLSQVIIHCDMDAFFANVELLHDPSLKGKPFAVGGGVISTASYEARAFGVRSGMSGFIAKKLCPGLILLKSHYDWYSEISNQVFDVLKRYDPTLCVAGCDEGYLNITPYLQQHNLTPDVCVQQIRQSVYEATNLTVSAGIAPNKMLAKICSDKNKPDGQYHLPFDSDAILDFMRDLPIRKIPGIGRVNERLLDSVGIKTCGDVYTHRATISLLDKQLGLRFLLRTYLGISSNVVRPYQREERKSIGAERTFSSIGDESLILQKLEDIAEELEKDMQENQWAGRTVTLKFKLDTYQVFTRAKSFPRWVTKKDDLFAAGKELIRPEFPLKIRLIGLRVTKLKDLKAAAASTGIKRFFEPVQLNSSSKKRRLDEPCGNEIIDISSVDDEQALDDEVMPGFHEFEEEETPLSQQDVEDDEPEALFNPPSEPVSRAKPASSTGIKPASKKRPRESSTPSSSILRHPSPIPSDPSNPEDSLASHTCPVCAKILVTNNQDLNAHIDFCLSKGAIREAQVEASARSPVKPTSSKGPSSKRSKPETYPPQTKLNWPKSKK</sequence>
<evidence type="ECO:0000259" key="5">
    <source>
        <dbReference type="PROSITE" id="PS50173"/>
    </source>
</evidence>
<feature type="coiled-coil region" evidence="3">
    <location>
        <begin position="349"/>
        <end position="376"/>
    </location>
</feature>
<dbReference type="PROSITE" id="PS50173">
    <property type="entry name" value="UMUC"/>
    <property type="match status" value="1"/>
</dbReference>
<organism evidence="6 7">
    <name type="scientific">Hohenbuehelia grisea</name>
    <dbReference type="NCBI Taxonomy" id="104357"/>
    <lineage>
        <taxon>Eukaryota</taxon>
        <taxon>Fungi</taxon>
        <taxon>Dikarya</taxon>
        <taxon>Basidiomycota</taxon>
        <taxon>Agaricomycotina</taxon>
        <taxon>Agaricomycetes</taxon>
        <taxon>Agaricomycetidae</taxon>
        <taxon>Agaricales</taxon>
        <taxon>Pleurotineae</taxon>
        <taxon>Pleurotaceae</taxon>
        <taxon>Hohenbuehelia</taxon>
    </lineage>
</organism>
<dbReference type="NCBIfam" id="NF002677">
    <property type="entry name" value="PRK02406.1"/>
    <property type="match status" value="1"/>
</dbReference>
<keyword evidence="3" id="KW-0175">Coiled coil</keyword>
<dbReference type="EMBL" id="JASNQZ010000006">
    <property type="protein sequence ID" value="KAL0956325.1"/>
    <property type="molecule type" value="Genomic_DNA"/>
</dbReference>
<dbReference type="InterPro" id="IPR043128">
    <property type="entry name" value="Rev_trsase/Diguanyl_cyclase"/>
</dbReference>
<dbReference type="InterPro" id="IPR022880">
    <property type="entry name" value="DNApol_IV"/>
</dbReference>
<dbReference type="InterPro" id="IPR036775">
    <property type="entry name" value="DNA_pol_Y-fam_lit_finger_sf"/>
</dbReference>
<accession>A0ABR3JLI4</accession>
<comment type="similarity">
    <text evidence="1">Belongs to the DNA polymerase type-Y family.</text>
</comment>
<dbReference type="InterPro" id="IPR017961">
    <property type="entry name" value="DNA_pol_Y-fam_little_finger"/>
</dbReference>
<dbReference type="Gene3D" id="3.40.1170.60">
    <property type="match status" value="1"/>
</dbReference>
<proteinExistence type="inferred from homology"/>
<dbReference type="Pfam" id="PF11798">
    <property type="entry name" value="IMS_HHH"/>
    <property type="match status" value="1"/>
</dbReference>
<feature type="region of interest" description="Disordered" evidence="4">
    <location>
        <begin position="496"/>
        <end position="572"/>
    </location>
</feature>
<dbReference type="CDD" id="cd03586">
    <property type="entry name" value="PolY_Pol_IV_kappa"/>
    <property type="match status" value="1"/>
</dbReference>
<dbReference type="InterPro" id="IPR050116">
    <property type="entry name" value="DNA_polymerase-Y"/>
</dbReference>
<dbReference type="Pfam" id="PF11799">
    <property type="entry name" value="IMS_C"/>
    <property type="match status" value="1"/>
</dbReference>
<dbReference type="PANTHER" id="PTHR11076">
    <property type="entry name" value="DNA REPAIR POLYMERASE UMUC / TRANSFERASE FAMILY MEMBER"/>
    <property type="match status" value="1"/>
</dbReference>
<evidence type="ECO:0000256" key="2">
    <source>
        <dbReference type="ARBA" id="ARBA00016178"/>
    </source>
</evidence>
<dbReference type="HAMAP" id="MF_01113">
    <property type="entry name" value="DNApol_IV"/>
    <property type="match status" value="1"/>
</dbReference>
<dbReference type="Pfam" id="PF00817">
    <property type="entry name" value="IMS"/>
    <property type="match status" value="1"/>
</dbReference>
<dbReference type="InterPro" id="IPR024728">
    <property type="entry name" value="PolY_HhH_motif"/>
</dbReference>